<dbReference type="AlphaFoldDB" id="A0A2H3DN51"/>
<dbReference type="STRING" id="47427.A0A2H3DN51"/>
<organism evidence="2 3">
    <name type="scientific">Armillaria gallica</name>
    <name type="common">Bulbous honey fungus</name>
    <name type="synonym">Armillaria bulbosa</name>
    <dbReference type="NCBI Taxonomy" id="47427"/>
    <lineage>
        <taxon>Eukaryota</taxon>
        <taxon>Fungi</taxon>
        <taxon>Dikarya</taxon>
        <taxon>Basidiomycota</taxon>
        <taxon>Agaricomycotina</taxon>
        <taxon>Agaricomycetes</taxon>
        <taxon>Agaricomycetidae</taxon>
        <taxon>Agaricales</taxon>
        <taxon>Marasmiineae</taxon>
        <taxon>Physalacriaceae</taxon>
        <taxon>Armillaria</taxon>
    </lineage>
</organism>
<gene>
    <name evidence="2" type="ORF">ARMGADRAFT_1012616</name>
</gene>
<accession>A0A2H3DN51</accession>
<feature type="region of interest" description="Disordered" evidence="1">
    <location>
        <begin position="225"/>
        <end position="262"/>
    </location>
</feature>
<dbReference type="Proteomes" id="UP000217790">
    <property type="component" value="Unassembled WGS sequence"/>
</dbReference>
<dbReference type="OrthoDB" id="2892218at2759"/>
<evidence type="ECO:0000313" key="3">
    <source>
        <dbReference type="Proteomes" id="UP000217790"/>
    </source>
</evidence>
<name>A0A2H3DN51_ARMGA</name>
<keyword evidence="3" id="KW-1185">Reference proteome</keyword>
<evidence type="ECO:0000313" key="2">
    <source>
        <dbReference type="EMBL" id="PBK92902.1"/>
    </source>
</evidence>
<sequence>MPERLPLELLKCAGSSPYLLASHPLIQSTSVARELDGIEYSWGLRRGDINAYFETADNTLQLDSSMVDSFKESCWLLAPTAETLDRIVDCYDRNLKKNVPSRIPFYEVCPLAKEYEYTIIPLRSSGPIFGKTSSGDIVSFTDPFNDLVVTSRANPFFVAALASRYTGSEIEAPVYSTIALKLLRLFSGSHALVPLKFYEGSRRGDFGRELPLSYRNLPQFTSEKSDSRLPALTTSSDSSSSECIRPFKRSKDDLSEEEDEEKYRERNSVNVFKWMQNTKPSEFVLDTGNDEEIGGYALETPRGIVGKFPTDADAMWRELVEEAGAGSGLHVLKRKRSPRRSLS</sequence>
<evidence type="ECO:0000256" key="1">
    <source>
        <dbReference type="SAM" id="MobiDB-lite"/>
    </source>
</evidence>
<dbReference type="InParanoid" id="A0A2H3DN51"/>
<reference evidence="3" key="1">
    <citation type="journal article" date="2017" name="Nat. Ecol. Evol.">
        <title>Genome expansion and lineage-specific genetic innovations in the forest pathogenic fungi Armillaria.</title>
        <authorList>
            <person name="Sipos G."/>
            <person name="Prasanna A.N."/>
            <person name="Walter M.C."/>
            <person name="O'Connor E."/>
            <person name="Balint B."/>
            <person name="Krizsan K."/>
            <person name="Kiss B."/>
            <person name="Hess J."/>
            <person name="Varga T."/>
            <person name="Slot J."/>
            <person name="Riley R."/>
            <person name="Boka B."/>
            <person name="Rigling D."/>
            <person name="Barry K."/>
            <person name="Lee J."/>
            <person name="Mihaltcheva S."/>
            <person name="LaButti K."/>
            <person name="Lipzen A."/>
            <person name="Waldron R."/>
            <person name="Moloney N.M."/>
            <person name="Sperisen C."/>
            <person name="Kredics L."/>
            <person name="Vagvoelgyi C."/>
            <person name="Patrignani A."/>
            <person name="Fitzpatrick D."/>
            <person name="Nagy I."/>
            <person name="Doyle S."/>
            <person name="Anderson J.B."/>
            <person name="Grigoriev I.V."/>
            <person name="Gueldener U."/>
            <person name="Muensterkoetter M."/>
            <person name="Nagy L.G."/>
        </authorList>
    </citation>
    <scope>NUCLEOTIDE SEQUENCE [LARGE SCALE GENOMIC DNA]</scope>
    <source>
        <strain evidence="3">Ar21-2</strain>
    </source>
</reference>
<dbReference type="EMBL" id="KZ293657">
    <property type="protein sequence ID" value="PBK92902.1"/>
    <property type="molecule type" value="Genomic_DNA"/>
</dbReference>
<protein>
    <submittedName>
        <fullName evidence="2">Uncharacterized protein</fullName>
    </submittedName>
</protein>
<proteinExistence type="predicted"/>